<organism evidence="1 2">
    <name type="scientific">Mythimna loreyi</name>
    <dbReference type="NCBI Taxonomy" id="667449"/>
    <lineage>
        <taxon>Eukaryota</taxon>
        <taxon>Metazoa</taxon>
        <taxon>Ecdysozoa</taxon>
        <taxon>Arthropoda</taxon>
        <taxon>Hexapoda</taxon>
        <taxon>Insecta</taxon>
        <taxon>Pterygota</taxon>
        <taxon>Neoptera</taxon>
        <taxon>Endopterygota</taxon>
        <taxon>Lepidoptera</taxon>
        <taxon>Glossata</taxon>
        <taxon>Ditrysia</taxon>
        <taxon>Noctuoidea</taxon>
        <taxon>Noctuidae</taxon>
        <taxon>Noctuinae</taxon>
        <taxon>Hadenini</taxon>
        <taxon>Mythimna</taxon>
    </lineage>
</organism>
<reference evidence="1" key="1">
    <citation type="submission" date="2023-03" db="EMBL/GenBank/DDBJ databases">
        <title>Chromosome-level genomes of two armyworms, Mythimna separata and Mythimna loreyi, provide insights into the biosynthesis and reception of sex pheromones.</title>
        <authorList>
            <person name="Zhao H."/>
        </authorList>
    </citation>
    <scope>NUCLEOTIDE SEQUENCE</scope>
    <source>
        <strain evidence="1">BeijingLab</strain>
    </source>
</reference>
<accession>A0ACC2QMZ7</accession>
<dbReference type="EMBL" id="CM056795">
    <property type="protein sequence ID" value="KAJ8721104.1"/>
    <property type="molecule type" value="Genomic_DNA"/>
</dbReference>
<keyword evidence="2" id="KW-1185">Reference proteome</keyword>
<sequence>MCLIKLLCCLLMVSVYCEAETLRKEAYMTVPNLIKAAGYPIEKHRATTADGYILQMHRIPAGRRSARRTGDLTAKGKKAILVVHGLLGSSGDFVIMGPGRSLSYLLADAGYDVWLANLRGNMYTSHISLNRNDKKFWEYSFHEHGKYDLPAMIDKVLNVTGLDKIMYLGYSMGTTSFFTMMSQRPEYNDKLTACVALAPAVYLNNVKPIANLFLNVMDLTNVLKSQGVMSLQPVIMQSMLANVCNLKQPERDLCTSFIFALVGEDYEQNDLDMAPIYLYRIQPASWRQLEHYGKLGLTGEFTTFSGGLYGPIKPYNISNVKIPISLLYGENDQLTEKSQIMRLADELKANGVLEEVRPGCSWPKFNHLDFVFAKDVGTLFNQPLVKHIDRMYNKYA</sequence>
<comment type="caution">
    <text evidence="1">The sequence shown here is derived from an EMBL/GenBank/DDBJ whole genome shotgun (WGS) entry which is preliminary data.</text>
</comment>
<gene>
    <name evidence="1" type="ORF">PYW08_006569</name>
</gene>
<protein>
    <submittedName>
        <fullName evidence="1">Uncharacterized protein</fullName>
    </submittedName>
</protein>
<proteinExistence type="predicted"/>
<evidence type="ECO:0000313" key="1">
    <source>
        <dbReference type="EMBL" id="KAJ8721104.1"/>
    </source>
</evidence>
<dbReference type="Proteomes" id="UP001231649">
    <property type="component" value="Chromosome 19"/>
</dbReference>
<evidence type="ECO:0000313" key="2">
    <source>
        <dbReference type="Proteomes" id="UP001231649"/>
    </source>
</evidence>
<name>A0ACC2QMZ7_9NEOP</name>